<reference evidence="1" key="1">
    <citation type="journal article" date="2021" name="Environ. Microbiol.">
        <title>Gene family expansions and transcriptome signatures uncover fungal adaptations to wood decay.</title>
        <authorList>
            <person name="Hage H."/>
            <person name="Miyauchi S."/>
            <person name="Viragh M."/>
            <person name="Drula E."/>
            <person name="Min B."/>
            <person name="Chaduli D."/>
            <person name="Navarro D."/>
            <person name="Favel A."/>
            <person name="Norest M."/>
            <person name="Lesage-Meessen L."/>
            <person name="Balint B."/>
            <person name="Merenyi Z."/>
            <person name="de Eugenio L."/>
            <person name="Morin E."/>
            <person name="Martinez A.T."/>
            <person name="Baldrian P."/>
            <person name="Stursova M."/>
            <person name="Martinez M.J."/>
            <person name="Novotny C."/>
            <person name="Magnuson J.K."/>
            <person name="Spatafora J.W."/>
            <person name="Maurice S."/>
            <person name="Pangilinan J."/>
            <person name="Andreopoulos W."/>
            <person name="LaButti K."/>
            <person name="Hundley H."/>
            <person name="Na H."/>
            <person name="Kuo A."/>
            <person name="Barry K."/>
            <person name="Lipzen A."/>
            <person name="Henrissat B."/>
            <person name="Riley R."/>
            <person name="Ahrendt S."/>
            <person name="Nagy L.G."/>
            <person name="Grigoriev I.V."/>
            <person name="Martin F."/>
            <person name="Rosso M.N."/>
        </authorList>
    </citation>
    <scope>NUCLEOTIDE SEQUENCE</scope>
    <source>
        <strain evidence="1">CBS 384.51</strain>
    </source>
</reference>
<evidence type="ECO:0000313" key="1">
    <source>
        <dbReference type="EMBL" id="KAI0094987.1"/>
    </source>
</evidence>
<dbReference type="EMBL" id="MU274900">
    <property type="protein sequence ID" value="KAI0094987.1"/>
    <property type="molecule type" value="Genomic_DNA"/>
</dbReference>
<protein>
    <submittedName>
        <fullName evidence="1">Uncharacterized protein</fullName>
    </submittedName>
</protein>
<name>A0ACB8UKM2_9APHY</name>
<accession>A0ACB8UKM2</accession>
<gene>
    <name evidence="1" type="ORF">BDY19DRAFT_915766</name>
</gene>
<proteinExistence type="predicted"/>
<evidence type="ECO:0000313" key="2">
    <source>
        <dbReference type="Proteomes" id="UP001055072"/>
    </source>
</evidence>
<keyword evidence="2" id="KW-1185">Reference proteome</keyword>
<organism evidence="1 2">
    <name type="scientific">Irpex rosettiformis</name>
    <dbReference type="NCBI Taxonomy" id="378272"/>
    <lineage>
        <taxon>Eukaryota</taxon>
        <taxon>Fungi</taxon>
        <taxon>Dikarya</taxon>
        <taxon>Basidiomycota</taxon>
        <taxon>Agaricomycotina</taxon>
        <taxon>Agaricomycetes</taxon>
        <taxon>Polyporales</taxon>
        <taxon>Irpicaceae</taxon>
        <taxon>Irpex</taxon>
    </lineage>
</organism>
<comment type="caution">
    <text evidence="1">The sequence shown here is derived from an EMBL/GenBank/DDBJ whole genome shotgun (WGS) entry which is preliminary data.</text>
</comment>
<sequence length="874" mass="97444">MAEDSVVDKPNAMLDFPSTGAQSQADLPHPLPQHLPFRRISFPTSARSVPLRPTSVVSTASFDSTDNTSLPPSSFSSPAKTAPKAQRHRLTSGDVNRRQSKRREVKSVVANEQRYLKRRKIIHEFCETERTYVEGLELIYSHFLTPIIASLDTPNQLLDRNELTSVFHNFIDIWNLHRSFYSSLSTFMNTLSPVTYGDNSRFSSILLSHFPYLSLYTPFVTSFSEALASYHTLLSKHAGFAKFIATQEADPRCGKLKFRDWMLTLVQRCPRYLLLLKDIINHTDPEDSEYQPLLTAHSLISKITDSLNASLQVHSQTLELVAIQRSTAHLPFQLIEPGRTFIKRGPLIQVLGSVPKEREFLLFSDCIIWLSSVDKDSSEIASKWEAISSASRLQESGAPPHTLMRTRSKSDPELPRLIDLKKRESGLKLKLTHQRKNIKRMSSGGGDERWTYKGHIDLVDLEVVVGSSGDVSEERRLELLSPQLSFALYADSLEERDEWSQAIRNAKSSLLLSLHMMHPNSTLTASASTNHLRRALQALPYSPDEDGNPQRGRVEHFVPAVWVPDGKTEGCMRCGRTFGWKRRRHHCRLCGRCICAQCSTKTFFIIDSSRTNPKDSHKSARACDACYDTVFPLIDPLPAPPATHETLSRLTLSGLRSMPSLLLDDHQLHVSPSVLMAVDFESSSHPAQSESAPMLSAPRVPSGDLSNLQVSAVRFKSPSRPRSYIHILEDFSDGGSPEGITSGSLVQPRLGDPTGHSSYVLDELAESEDDTSQAESGPVSAPPDVTITPLPRLRRNEDTVRKRKRFSLPALAIHTTPVTARPNAVGDGKSKRWSLVLGNWRSGGPPQDGLDSPKHGVVVGKLSEMLRRHNQAHS</sequence>
<dbReference type="Proteomes" id="UP001055072">
    <property type="component" value="Unassembled WGS sequence"/>
</dbReference>